<proteinExistence type="predicted"/>
<dbReference type="InterPro" id="IPR012337">
    <property type="entry name" value="RNaseH-like_sf"/>
</dbReference>
<dbReference type="OrthoDB" id="2381924at2759"/>
<protein>
    <recommendedName>
        <fullName evidence="3">HAT C-terminal dimerisation domain-containing protein</fullName>
    </recommendedName>
</protein>
<name>A0A9Q3FI08_9BASI</name>
<accession>A0A9Q3FI08</accession>
<dbReference type="SUPFAM" id="SSF53098">
    <property type="entry name" value="Ribonuclease H-like"/>
    <property type="match status" value="1"/>
</dbReference>
<evidence type="ECO:0000313" key="1">
    <source>
        <dbReference type="EMBL" id="MBW0540378.1"/>
    </source>
</evidence>
<sequence>MAMKNKFTKYLRQLSLKAPVICASILDPRFILQFFSNHQTTLACFRTSASKLSNIFQADARKHVTTEINTQTMNTDPANNIVPTSAGMGLFDDMYSFSSSEGRTFEKEIQCFFAKPTEPKDTKIILFWKSRVTNFPTLAHMARNVSL</sequence>
<gene>
    <name evidence="1" type="ORF">O181_080093</name>
</gene>
<dbReference type="Proteomes" id="UP000765509">
    <property type="component" value="Unassembled WGS sequence"/>
</dbReference>
<keyword evidence="2" id="KW-1185">Reference proteome</keyword>
<dbReference type="EMBL" id="AVOT02045032">
    <property type="protein sequence ID" value="MBW0540378.1"/>
    <property type="molecule type" value="Genomic_DNA"/>
</dbReference>
<dbReference type="AlphaFoldDB" id="A0A9Q3FI08"/>
<evidence type="ECO:0008006" key="3">
    <source>
        <dbReference type="Google" id="ProtNLM"/>
    </source>
</evidence>
<evidence type="ECO:0000313" key="2">
    <source>
        <dbReference type="Proteomes" id="UP000765509"/>
    </source>
</evidence>
<comment type="caution">
    <text evidence="1">The sequence shown here is derived from an EMBL/GenBank/DDBJ whole genome shotgun (WGS) entry which is preliminary data.</text>
</comment>
<organism evidence="1 2">
    <name type="scientific">Austropuccinia psidii MF-1</name>
    <dbReference type="NCBI Taxonomy" id="1389203"/>
    <lineage>
        <taxon>Eukaryota</taxon>
        <taxon>Fungi</taxon>
        <taxon>Dikarya</taxon>
        <taxon>Basidiomycota</taxon>
        <taxon>Pucciniomycotina</taxon>
        <taxon>Pucciniomycetes</taxon>
        <taxon>Pucciniales</taxon>
        <taxon>Sphaerophragmiaceae</taxon>
        <taxon>Austropuccinia</taxon>
    </lineage>
</organism>
<reference evidence="1" key="1">
    <citation type="submission" date="2021-03" db="EMBL/GenBank/DDBJ databases">
        <title>Draft genome sequence of rust myrtle Austropuccinia psidii MF-1, a brazilian biotype.</title>
        <authorList>
            <person name="Quecine M.C."/>
            <person name="Pachon D.M.R."/>
            <person name="Bonatelli M.L."/>
            <person name="Correr F.H."/>
            <person name="Franceschini L.M."/>
            <person name="Leite T.F."/>
            <person name="Margarido G.R.A."/>
            <person name="Almeida C.A."/>
            <person name="Ferrarezi J.A."/>
            <person name="Labate C.A."/>
        </authorList>
    </citation>
    <scope>NUCLEOTIDE SEQUENCE</scope>
    <source>
        <strain evidence="1">MF-1</strain>
    </source>
</reference>